<organism evidence="2 3">
    <name type="scientific">Hoeflea halophila</name>
    <dbReference type="NCBI Taxonomy" id="714899"/>
    <lineage>
        <taxon>Bacteria</taxon>
        <taxon>Pseudomonadati</taxon>
        <taxon>Pseudomonadota</taxon>
        <taxon>Alphaproteobacteria</taxon>
        <taxon>Hyphomicrobiales</taxon>
        <taxon>Rhizobiaceae</taxon>
        <taxon>Hoeflea</taxon>
    </lineage>
</organism>
<keyword evidence="3" id="KW-1185">Reference proteome</keyword>
<dbReference type="EMBL" id="OCPC01000001">
    <property type="protein sequence ID" value="SOE12418.1"/>
    <property type="molecule type" value="Genomic_DNA"/>
</dbReference>
<evidence type="ECO:0000313" key="2">
    <source>
        <dbReference type="EMBL" id="SOE12418.1"/>
    </source>
</evidence>
<feature type="domain" description="BFD-like [2Fe-2S]-binding" evidence="1">
    <location>
        <begin position="2"/>
        <end position="57"/>
    </location>
</feature>
<proteinExistence type="predicted"/>
<sequence length="81" mass="9121">MIVCLCNLLSQGEIEAAVEKLLAEDPWQLIVPSKVYHSLRIRGRCCGCFPDVVEIIGRVSERVRAGITQDQTEMALQRRAH</sequence>
<dbReference type="Pfam" id="PF04324">
    <property type="entry name" value="Fer2_BFD"/>
    <property type="match status" value="1"/>
</dbReference>
<reference evidence="3" key="1">
    <citation type="submission" date="2017-08" db="EMBL/GenBank/DDBJ databases">
        <authorList>
            <person name="Varghese N."/>
            <person name="Submissions S."/>
        </authorList>
    </citation>
    <scope>NUCLEOTIDE SEQUENCE [LARGE SCALE GENOMIC DNA]</scope>
    <source>
        <strain evidence="3">KCTC 23107</strain>
    </source>
</reference>
<evidence type="ECO:0000259" key="1">
    <source>
        <dbReference type="Pfam" id="PF04324"/>
    </source>
</evidence>
<name>A0A286HX47_9HYPH</name>
<dbReference type="OrthoDB" id="7428628at2"/>
<gene>
    <name evidence="2" type="ORF">SAMN05877838_0878</name>
</gene>
<dbReference type="InterPro" id="IPR041854">
    <property type="entry name" value="BFD-like_2Fe2S-bd_dom_sf"/>
</dbReference>
<dbReference type="Proteomes" id="UP000219465">
    <property type="component" value="Unassembled WGS sequence"/>
</dbReference>
<dbReference type="RefSeq" id="WP_097105369.1">
    <property type="nucleotide sequence ID" value="NZ_OCPC01000001.1"/>
</dbReference>
<protein>
    <submittedName>
        <fullName evidence="2">BFD-like [2Fe-2S] binding protein</fullName>
    </submittedName>
</protein>
<dbReference type="InterPro" id="IPR007419">
    <property type="entry name" value="BFD-like_2Fe2S-bd_dom"/>
</dbReference>
<dbReference type="Gene3D" id="1.10.10.1100">
    <property type="entry name" value="BFD-like [2Fe-2S]-binding domain"/>
    <property type="match status" value="1"/>
</dbReference>
<evidence type="ECO:0000313" key="3">
    <source>
        <dbReference type="Proteomes" id="UP000219465"/>
    </source>
</evidence>
<dbReference type="AlphaFoldDB" id="A0A286HX47"/>
<accession>A0A286HX47</accession>